<reference evidence="1" key="2">
    <citation type="submission" date="2020-09" db="EMBL/GenBank/DDBJ databases">
        <authorList>
            <person name="Sun Q."/>
            <person name="Zhou Y."/>
        </authorList>
    </citation>
    <scope>NUCLEOTIDE SEQUENCE</scope>
    <source>
        <strain evidence="1">CGMCC 1.15330</strain>
    </source>
</reference>
<dbReference type="Pfam" id="PF20043">
    <property type="entry name" value="DUF6445"/>
    <property type="match status" value="1"/>
</dbReference>
<protein>
    <submittedName>
        <fullName evidence="1">Uncharacterized protein</fullName>
    </submittedName>
</protein>
<dbReference type="RefSeq" id="WP_188660468.1">
    <property type="nucleotide sequence ID" value="NZ_BMIH01000005.1"/>
</dbReference>
<name>A0A916WYQ9_9SPHN</name>
<dbReference type="Proteomes" id="UP000623067">
    <property type="component" value="Unassembled WGS sequence"/>
</dbReference>
<dbReference type="InterPro" id="IPR045617">
    <property type="entry name" value="DUF6445"/>
</dbReference>
<dbReference type="AlphaFoldDB" id="A0A916WYQ9"/>
<organism evidence="1 2">
    <name type="scientific">Sphingomonas metalli</name>
    <dbReference type="NCBI Taxonomy" id="1779358"/>
    <lineage>
        <taxon>Bacteria</taxon>
        <taxon>Pseudomonadati</taxon>
        <taxon>Pseudomonadota</taxon>
        <taxon>Alphaproteobacteria</taxon>
        <taxon>Sphingomonadales</taxon>
        <taxon>Sphingomonadaceae</taxon>
        <taxon>Sphingomonas</taxon>
    </lineage>
</organism>
<comment type="caution">
    <text evidence="1">The sequence shown here is derived from an EMBL/GenBank/DDBJ whole genome shotgun (WGS) entry which is preliminary data.</text>
</comment>
<keyword evidence="2" id="KW-1185">Reference proteome</keyword>
<proteinExistence type="predicted"/>
<gene>
    <name evidence="1" type="ORF">GCM10011380_33040</name>
</gene>
<dbReference type="EMBL" id="BMIH01000005">
    <property type="protein sequence ID" value="GGB40959.1"/>
    <property type="molecule type" value="Genomic_DNA"/>
</dbReference>
<reference evidence="1" key="1">
    <citation type="journal article" date="2014" name="Int. J. Syst. Evol. Microbiol.">
        <title>Complete genome sequence of Corynebacterium casei LMG S-19264T (=DSM 44701T), isolated from a smear-ripened cheese.</title>
        <authorList>
            <consortium name="US DOE Joint Genome Institute (JGI-PGF)"/>
            <person name="Walter F."/>
            <person name="Albersmeier A."/>
            <person name="Kalinowski J."/>
            <person name="Ruckert C."/>
        </authorList>
    </citation>
    <scope>NUCLEOTIDE SEQUENCE</scope>
    <source>
        <strain evidence="1">CGMCC 1.15330</strain>
    </source>
</reference>
<evidence type="ECO:0000313" key="2">
    <source>
        <dbReference type="Proteomes" id="UP000623067"/>
    </source>
</evidence>
<accession>A0A916WYQ9</accession>
<sequence length="226" mass="24540">MTHRPAICHARIGTERQPLVTIDTFSADPEPLRAAAIATPFHPADHHYPGIRGPLPDGYMPGALPVIARALGRAFRTIRRIAVIDASFSIVTTPAAALSVQQRLPHVDGYGEDRVALIHYLSPDDTSGTAFFRHRATGFESIGTERAETYQSRLQAELDSPSFRGSGYINGDTDLFDCIDRIDARYNRALLYRSTSLHSGAIAADAILSADPARGRLTVTAFLSIA</sequence>
<evidence type="ECO:0000313" key="1">
    <source>
        <dbReference type="EMBL" id="GGB40959.1"/>
    </source>
</evidence>